<gene>
    <name evidence="2" type="ORF">ACFSR5_00905</name>
</gene>
<dbReference type="InterPro" id="IPR011250">
    <property type="entry name" value="OMP/PagP_B-barrel"/>
</dbReference>
<keyword evidence="3" id="KW-1185">Reference proteome</keyword>
<organism evidence="2 3">
    <name type="scientific">Sphingobacterium suaedae</name>
    <dbReference type="NCBI Taxonomy" id="1686402"/>
    <lineage>
        <taxon>Bacteria</taxon>
        <taxon>Pseudomonadati</taxon>
        <taxon>Bacteroidota</taxon>
        <taxon>Sphingobacteriia</taxon>
        <taxon>Sphingobacteriales</taxon>
        <taxon>Sphingobacteriaceae</taxon>
        <taxon>Sphingobacterium</taxon>
    </lineage>
</organism>
<reference evidence="3" key="1">
    <citation type="journal article" date="2019" name="Int. J. Syst. Evol. Microbiol.">
        <title>The Global Catalogue of Microorganisms (GCM) 10K type strain sequencing project: providing services to taxonomists for standard genome sequencing and annotation.</title>
        <authorList>
            <consortium name="The Broad Institute Genomics Platform"/>
            <consortium name="The Broad Institute Genome Sequencing Center for Infectious Disease"/>
            <person name="Wu L."/>
            <person name="Ma J."/>
        </authorList>
    </citation>
    <scope>NUCLEOTIDE SEQUENCE [LARGE SCALE GENOMIC DNA]</scope>
    <source>
        <strain evidence="3">KCTC 42662</strain>
    </source>
</reference>
<dbReference type="Gene3D" id="2.40.160.20">
    <property type="match status" value="1"/>
</dbReference>
<protein>
    <submittedName>
        <fullName evidence="2">DUF6089 family protein</fullName>
    </submittedName>
</protein>
<dbReference type="SUPFAM" id="SSF56925">
    <property type="entry name" value="OMPA-like"/>
    <property type="match status" value="1"/>
</dbReference>
<dbReference type="Proteomes" id="UP001597545">
    <property type="component" value="Unassembled WGS sequence"/>
</dbReference>
<dbReference type="Pfam" id="PF19573">
    <property type="entry name" value="DUF6089"/>
    <property type="match status" value="1"/>
</dbReference>
<accession>A0ABW5KD46</accession>
<name>A0ABW5KD46_9SPHI</name>
<evidence type="ECO:0000313" key="3">
    <source>
        <dbReference type="Proteomes" id="UP001597545"/>
    </source>
</evidence>
<sequence>MRSLIYMLSSIIIAPLGGGNAQRWELGAQLAATGFMGDINPTNPLYMKSVGGGMHLTYNFNPTWGIQSSYHYIHLKASDHDSNDPYRYARRQYFDNNVHELSFRANFNFFRFIAGGNPKRYTPYLFAGLAGFAHTPYIRLENGVRYSLPKLKLQEDNRFKKIGMAVPFGFGFKYNMQGSWSIGAEIHYRVAFNDYLDNISNRYPIHTTEPTGLPTELYHIQEANGRSLWQELAFPAGNIENYAGKKKGNSRAQDGYMTAGVTVSYTLISRKCNWWN</sequence>
<evidence type="ECO:0000259" key="1">
    <source>
        <dbReference type="Pfam" id="PF19573"/>
    </source>
</evidence>
<dbReference type="EMBL" id="JBHULR010000001">
    <property type="protein sequence ID" value="MFD2546195.1"/>
    <property type="molecule type" value="Genomic_DNA"/>
</dbReference>
<dbReference type="RefSeq" id="WP_380899747.1">
    <property type="nucleotide sequence ID" value="NZ_JBHUEG010000002.1"/>
</dbReference>
<feature type="domain" description="DUF6089" evidence="1">
    <location>
        <begin position="17"/>
        <end position="198"/>
    </location>
</feature>
<proteinExistence type="predicted"/>
<evidence type="ECO:0000313" key="2">
    <source>
        <dbReference type="EMBL" id="MFD2546195.1"/>
    </source>
</evidence>
<dbReference type="InterPro" id="IPR045743">
    <property type="entry name" value="DUF6089"/>
</dbReference>
<comment type="caution">
    <text evidence="2">The sequence shown here is derived from an EMBL/GenBank/DDBJ whole genome shotgun (WGS) entry which is preliminary data.</text>
</comment>